<dbReference type="Proteomes" id="UP000193450">
    <property type="component" value="Chromosome"/>
</dbReference>
<proteinExistence type="predicted"/>
<feature type="transmembrane region" description="Helical" evidence="1">
    <location>
        <begin position="164"/>
        <end position="181"/>
    </location>
</feature>
<dbReference type="STRING" id="716816.BST96_12320"/>
<dbReference type="OrthoDB" id="181455at2"/>
<evidence type="ECO:0000259" key="2">
    <source>
        <dbReference type="Pfam" id="PF13548"/>
    </source>
</evidence>
<keyword evidence="4" id="KW-1185">Reference proteome</keyword>
<keyword evidence="1" id="KW-1133">Transmembrane helix</keyword>
<keyword evidence="1" id="KW-0472">Membrane</keyword>
<dbReference type="RefSeq" id="WP_085758997.1">
    <property type="nucleotide sequence ID" value="NZ_CP019343.1"/>
</dbReference>
<dbReference type="Pfam" id="PF13548">
    <property type="entry name" value="DUF4126"/>
    <property type="match status" value="1"/>
</dbReference>
<dbReference type="InterPro" id="IPR025196">
    <property type="entry name" value="DUF4126"/>
</dbReference>
<feature type="domain" description="DUF4126" evidence="2">
    <location>
        <begin position="11"/>
        <end position="183"/>
    </location>
</feature>
<evidence type="ECO:0000313" key="4">
    <source>
        <dbReference type="Proteomes" id="UP000193450"/>
    </source>
</evidence>
<dbReference type="KEGG" id="osg:BST96_12320"/>
<protein>
    <recommendedName>
        <fullName evidence="2">DUF4126 domain-containing protein</fullName>
    </recommendedName>
</protein>
<keyword evidence="1" id="KW-0812">Transmembrane</keyword>
<dbReference type="AlphaFoldDB" id="A0A1X9NEH2"/>
<organism evidence="3 4">
    <name type="scientific">Oceanicoccus sagamiensis</name>
    <dbReference type="NCBI Taxonomy" id="716816"/>
    <lineage>
        <taxon>Bacteria</taxon>
        <taxon>Pseudomonadati</taxon>
        <taxon>Pseudomonadota</taxon>
        <taxon>Gammaproteobacteria</taxon>
        <taxon>Cellvibrionales</taxon>
        <taxon>Spongiibacteraceae</taxon>
        <taxon>Oceanicoccus</taxon>
    </lineage>
</organism>
<dbReference type="EMBL" id="CP019343">
    <property type="protein sequence ID" value="ARN74832.1"/>
    <property type="molecule type" value="Genomic_DNA"/>
</dbReference>
<name>A0A1X9NEH2_9GAMM</name>
<reference evidence="3 4" key="1">
    <citation type="submission" date="2016-11" db="EMBL/GenBank/DDBJ databases">
        <title>Trade-off between light-utilization and light-protection in marine flavobacteria.</title>
        <authorList>
            <person name="Kumagai Y."/>
        </authorList>
    </citation>
    <scope>NUCLEOTIDE SEQUENCE [LARGE SCALE GENOMIC DNA]</scope>
    <source>
        <strain evidence="3 4">NBRC 107125</strain>
    </source>
</reference>
<evidence type="ECO:0000256" key="1">
    <source>
        <dbReference type="SAM" id="Phobius"/>
    </source>
</evidence>
<evidence type="ECO:0000313" key="3">
    <source>
        <dbReference type="EMBL" id="ARN74832.1"/>
    </source>
</evidence>
<sequence>METYETLLATLALTMGASWASGINLYAALLVLGIGGATGNITLPAELHILQDPMVIGAAGVMYAVEFFADKTPGVDTGWDTIHTFVRIPAGALLAAGAVGDVSPAMEIAAGIMGGGLAATSHFTKAGSRLLINTSPEPVSNWAASFTEDILVIGGLWAALNHPVLFLILLAVFIAMVIWLLPKIWQLVKMLAQKVGQFLGWVEKPVEQTPPGQDIFSGKALGAGLASKGEQK</sequence>
<gene>
    <name evidence="3" type="ORF">BST96_12320</name>
</gene>
<accession>A0A1X9NEH2</accession>